<dbReference type="SUPFAM" id="SSF51735">
    <property type="entry name" value="NAD(P)-binding Rossmann-fold domains"/>
    <property type="match status" value="1"/>
</dbReference>
<dbReference type="InterPro" id="IPR013154">
    <property type="entry name" value="ADH-like_N"/>
</dbReference>
<dbReference type="InterPro" id="IPR011032">
    <property type="entry name" value="GroES-like_sf"/>
</dbReference>
<dbReference type="InterPro" id="IPR020843">
    <property type="entry name" value="ER"/>
</dbReference>
<organism evidence="11 12">
    <name type="scientific">Marmota marmota marmota</name>
    <name type="common">Alpine marmot</name>
    <dbReference type="NCBI Taxonomy" id="9994"/>
    <lineage>
        <taxon>Eukaryota</taxon>
        <taxon>Metazoa</taxon>
        <taxon>Chordata</taxon>
        <taxon>Craniata</taxon>
        <taxon>Vertebrata</taxon>
        <taxon>Euteleostomi</taxon>
        <taxon>Mammalia</taxon>
        <taxon>Eutheria</taxon>
        <taxon>Euarchontoglires</taxon>
        <taxon>Glires</taxon>
        <taxon>Rodentia</taxon>
        <taxon>Sciuromorpha</taxon>
        <taxon>Sciuridae</taxon>
        <taxon>Xerinae</taxon>
        <taxon>Marmotini</taxon>
        <taxon>Marmota</taxon>
    </lineage>
</organism>
<keyword evidence="6 9" id="KW-0862">Zinc</keyword>
<dbReference type="InterPro" id="IPR036291">
    <property type="entry name" value="NAD(P)-bd_dom_sf"/>
</dbReference>
<accession>A0A8C5Z5R2</accession>
<dbReference type="Proteomes" id="UP000694407">
    <property type="component" value="Unplaced"/>
</dbReference>
<dbReference type="InterPro" id="IPR013149">
    <property type="entry name" value="ADH-like_C"/>
</dbReference>
<protein>
    <submittedName>
        <fullName evidence="11">Alcohol dehydrogenase 6 (class V)</fullName>
    </submittedName>
</protein>
<dbReference type="FunFam" id="3.40.50.720:FF:000003">
    <property type="entry name" value="S-(hydroxymethyl)glutathione dehydrogenase"/>
    <property type="match status" value="1"/>
</dbReference>
<evidence type="ECO:0000256" key="1">
    <source>
        <dbReference type="ARBA" id="ARBA00001947"/>
    </source>
</evidence>
<comment type="similarity">
    <text evidence="9">Belongs to the zinc-containing alcohol dehydrogenase family.</text>
</comment>
<dbReference type="Ensembl" id="ENSMMMT00000010448.1">
    <property type="protein sequence ID" value="ENSMMMP00000009148.1"/>
    <property type="gene ID" value="ENSMMMG00000008181.1"/>
</dbReference>
<dbReference type="GO" id="GO:0004745">
    <property type="term" value="F:all-trans-retinol dehydrogenase (NAD+) activity"/>
    <property type="evidence" value="ECO:0007669"/>
    <property type="project" value="TreeGrafter"/>
</dbReference>
<evidence type="ECO:0000256" key="8">
    <source>
        <dbReference type="ARBA" id="ARBA00023027"/>
    </source>
</evidence>
<evidence type="ECO:0000256" key="9">
    <source>
        <dbReference type="RuleBase" id="RU361277"/>
    </source>
</evidence>
<evidence type="ECO:0000256" key="4">
    <source>
        <dbReference type="ARBA" id="ARBA00022490"/>
    </source>
</evidence>
<dbReference type="PANTHER" id="PTHR43880">
    <property type="entry name" value="ALCOHOL DEHYDROGENASE"/>
    <property type="match status" value="1"/>
</dbReference>
<proteinExistence type="inferred from homology"/>
<evidence type="ECO:0000256" key="6">
    <source>
        <dbReference type="ARBA" id="ARBA00022833"/>
    </source>
</evidence>
<keyword evidence="5 9" id="KW-0479">Metal-binding</keyword>
<dbReference type="GO" id="GO:0005829">
    <property type="term" value="C:cytosol"/>
    <property type="evidence" value="ECO:0007669"/>
    <property type="project" value="TreeGrafter"/>
</dbReference>
<dbReference type="GO" id="GO:0042572">
    <property type="term" value="P:retinol metabolic process"/>
    <property type="evidence" value="ECO:0007669"/>
    <property type="project" value="TreeGrafter"/>
</dbReference>
<keyword evidence="7" id="KW-0560">Oxidoreductase</keyword>
<comment type="subunit">
    <text evidence="3">Dimer.</text>
</comment>
<dbReference type="FunFam" id="3.90.180.10:FF:000067">
    <property type="entry name" value="alcohol dehydrogenase 1-like isoform X1"/>
    <property type="match status" value="1"/>
</dbReference>
<dbReference type="GO" id="GO:0042573">
    <property type="term" value="P:retinoic acid metabolic process"/>
    <property type="evidence" value="ECO:0007669"/>
    <property type="project" value="TreeGrafter"/>
</dbReference>
<gene>
    <name evidence="11" type="primary">ADH6</name>
</gene>
<reference evidence="11" key="1">
    <citation type="submission" date="2025-08" db="UniProtKB">
        <authorList>
            <consortium name="Ensembl"/>
        </authorList>
    </citation>
    <scope>IDENTIFICATION</scope>
</reference>
<dbReference type="Gene3D" id="3.90.180.10">
    <property type="entry name" value="Medium-chain alcohol dehydrogenases, catalytic domain"/>
    <property type="match status" value="1"/>
</dbReference>
<evidence type="ECO:0000256" key="5">
    <source>
        <dbReference type="ARBA" id="ARBA00022723"/>
    </source>
</evidence>
<dbReference type="Pfam" id="PF08240">
    <property type="entry name" value="ADH_N"/>
    <property type="match status" value="1"/>
</dbReference>
<evidence type="ECO:0000313" key="11">
    <source>
        <dbReference type="Ensembl" id="ENSMMMP00000009148.1"/>
    </source>
</evidence>
<dbReference type="AlphaFoldDB" id="A0A8C5Z5R2"/>
<dbReference type="InterPro" id="IPR002328">
    <property type="entry name" value="ADH_Zn_CS"/>
</dbReference>
<sequence length="385" mass="41249">MEQGKLFTETSNKVITCRAAIAWTTNAPLSIEKVEVDPPKAGEVRIKIISSGICGTDKHILEGKDKVPLPAILGHEGAGIVESIGEGVTSVKPGDKVLMFPLPECRECSSCLHPTGNFCLKESILPPTGLMLDGTSRFTCRGRKIYHLYGTSTFTEYTVVHEIAVGKIDDDAPMDTVCILSCEVPTGFGAVFNIAKVTPGSTCVVFGLGGIGSAVIMACKASGASRIIGVDIKEEKFPRARALGVTDCLNPQKLKKPVQEVVVEMTGKGADFAFEAIGLIDTMVATLESCHPSYGVAVIIGLAPTNSQLIFDPTLLLSGRTLKGGALGNYKTRSCIPKMVTDYLQKKINIDPLITHKLPFESINKAFELLQGGHCIRCVLFLRPR</sequence>
<dbReference type="SUPFAM" id="SSF50129">
    <property type="entry name" value="GroES-like"/>
    <property type="match status" value="2"/>
</dbReference>
<name>A0A8C5Z5R2_MARMA</name>
<dbReference type="SMART" id="SM00829">
    <property type="entry name" value="PKS_ER"/>
    <property type="match status" value="1"/>
</dbReference>
<evidence type="ECO:0000256" key="3">
    <source>
        <dbReference type="ARBA" id="ARBA00011473"/>
    </source>
</evidence>
<evidence type="ECO:0000256" key="2">
    <source>
        <dbReference type="ARBA" id="ARBA00004496"/>
    </source>
</evidence>
<dbReference type="GeneTree" id="ENSGT00940000163645"/>
<keyword evidence="4" id="KW-0963">Cytoplasm</keyword>
<evidence type="ECO:0000313" key="12">
    <source>
        <dbReference type="Proteomes" id="UP000694407"/>
    </source>
</evidence>
<feature type="domain" description="Enoyl reductase (ER)" evidence="10">
    <location>
        <begin position="24"/>
        <end position="380"/>
    </location>
</feature>
<evidence type="ECO:0000256" key="7">
    <source>
        <dbReference type="ARBA" id="ARBA00023002"/>
    </source>
</evidence>
<keyword evidence="8" id="KW-0520">NAD</keyword>
<dbReference type="PROSITE" id="PS00059">
    <property type="entry name" value="ADH_ZINC"/>
    <property type="match status" value="1"/>
</dbReference>
<dbReference type="GO" id="GO:0008270">
    <property type="term" value="F:zinc ion binding"/>
    <property type="evidence" value="ECO:0007669"/>
    <property type="project" value="InterPro"/>
</dbReference>
<comment type="cofactor">
    <cofactor evidence="1 9">
        <name>Zn(2+)</name>
        <dbReference type="ChEBI" id="CHEBI:29105"/>
    </cofactor>
</comment>
<dbReference type="PANTHER" id="PTHR43880:SF51">
    <property type="entry name" value="ALCOHOL DEHYDROGENASE 6B (CLASS V)"/>
    <property type="match status" value="1"/>
</dbReference>
<reference evidence="11" key="2">
    <citation type="submission" date="2025-09" db="UniProtKB">
        <authorList>
            <consortium name="Ensembl"/>
        </authorList>
    </citation>
    <scope>IDENTIFICATION</scope>
</reference>
<evidence type="ECO:0000259" key="10">
    <source>
        <dbReference type="SMART" id="SM00829"/>
    </source>
</evidence>
<keyword evidence="12" id="KW-1185">Reference proteome</keyword>
<dbReference type="Gene3D" id="3.40.50.720">
    <property type="entry name" value="NAD(P)-binding Rossmann-like Domain"/>
    <property type="match status" value="1"/>
</dbReference>
<comment type="subcellular location">
    <subcellularLocation>
        <location evidence="2">Cytoplasm</location>
    </subcellularLocation>
</comment>
<dbReference type="Pfam" id="PF00107">
    <property type="entry name" value="ADH_zinc_N"/>
    <property type="match status" value="1"/>
</dbReference>